<proteinExistence type="predicted"/>
<dbReference type="AlphaFoldDB" id="A0AAV4Y1F8"/>
<evidence type="ECO:0000313" key="2">
    <source>
        <dbReference type="Proteomes" id="UP001054945"/>
    </source>
</evidence>
<accession>A0AAV4Y1F8</accession>
<evidence type="ECO:0000313" key="1">
    <source>
        <dbReference type="EMBL" id="GIZ00664.1"/>
    </source>
</evidence>
<name>A0AAV4Y1F8_CAEEX</name>
<sequence>MTSSSWCIHVLVVKPLMYSISVVKPLVYSCSCHQALDKSSREESISTWLQSLSAIGIAFARKFKCKVVYIYIAGLSDISMEYGMYDGIIRLIWIIDYLKNVDLYEIYDIFRLI</sequence>
<dbReference type="EMBL" id="BPLR01001190">
    <property type="protein sequence ID" value="GIZ00664.1"/>
    <property type="molecule type" value="Genomic_DNA"/>
</dbReference>
<dbReference type="Proteomes" id="UP001054945">
    <property type="component" value="Unassembled WGS sequence"/>
</dbReference>
<organism evidence="1 2">
    <name type="scientific">Caerostris extrusa</name>
    <name type="common">Bark spider</name>
    <name type="synonym">Caerostris bankana</name>
    <dbReference type="NCBI Taxonomy" id="172846"/>
    <lineage>
        <taxon>Eukaryota</taxon>
        <taxon>Metazoa</taxon>
        <taxon>Ecdysozoa</taxon>
        <taxon>Arthropoda</taxon>
        <taxon>Chelicerata</taxon>
        <taxon>Arachnida</taxon>
        <taxon>Araneae</taxon>
        <taxon>Araneomorphae</taxon>
        <taxon>Entelegynae</taxon>
        <taxon>Araneoidea</taxon>
        <taxon>Araneidae</taxon>
        <taxon>Caerostris</taxon>
    </lineage>
</organism>
<reference evidence="1 2" key="1">
    <citation type="submission" date="2021-06" db="EMBL/GenBank/DDBJ databases">
        <title>Caerostris extrusa draft genome.</title>
        <authorList>
            <person name="Kono N."/>
            <person name="Arakawa K."/>
        </authorList>
    </citation>
    <scope>NUCLEOTIDE SEQUENCE [LARGE SCALE GENOMIC DNA]</scope>
</reference>
<protein>
    <submittedName>
        <fullName evidence="1">Uncharacterized protein</fullName>
    </submittedName>
</protein>
<gene>
    <name evidence="1" type="ORF">CEXT_255081</name>
</gene>
<comment type="caution">
    <text evidence="1">The sequence shown here is derived from an EMBL/GenBank/DDBJ whole genome shotgun (WGS) entry which is preliminary data.</text>
</comment>
<keyword evidence="2" id="KW-1185">Reference proteome</keyword>